<comment type="caution">
    <text evidence="1">The sequence shown here is derived from an EMBL/GenBank/DDBJ whole genome shotgun (WGS) entry which is preliminary data.</text>
</comment>
<dbReference type="EMBL" id="JBFBVU010000012">
    <property type="protein sequence ID" value="MEV8467302.1"/>
    <property type="molecule type" value="Genomic_DNA"/>
</dbReference>
<name>A0ABV3L732_9RHOB</name>
<dbReference type="Pfam" id="PF10109">
    <property type="entry name" value="Phage_TAC_7"/>
    <property type="match status" value="1"/>
</dbReference>
<dbReference type="RefSeq" id="WP_366193085.1">
    <property type="nucleotide sequence ID" value="NZ_JBFBVU010000012.1"/>
</dbReference>
<protein>
    <submittedName>
        <fullName evidence="1">Phage tail assembly protein</fullName>
    </submittedName>
</protein>
<dbReference type="Proteomes" id="UP001553161">
    <property type="component" value="Unassembled WGS sequence"/>
</dbReference>
<reference evidence="1 2" key="1">
    <citation type="submission" date="2024-07" db="EMBL/GenBank/DDBJ databases">
        <authorList>
            <person name="Kang M."/>
        </authorList>
    </citation>
    <scope>NUCLEOTIDE SEQUENCE [LARGE SCALE GENOMIC DNA]</scope>
    <source>
        <strain evidence="1 2">DFM31</strain>
    </source>
</reference>
<evidence type="ECO:0000313" key="2">
    <source>
        <dbReference type="Proteomes" id="UP001553161"/>
    </source>
</evidence>
<keyword evidence="2" id="KW-1185">Reference proteome</keyword>
<proteinExistence type="predicted"/>
<evidence type="ECO:0000313" key="1">
    <source>
        <dbReference type="EMBL" id="MEV8467302.1"/>
    </source>
</evidence>
<accession>A0ABV3L732</accession>
<gene>
    <name evidence="1" type="ORF">AB0T83_10975</name>
</gene>
<dbReference type="InterPro" id="IPR019289">
    <property type="entry name" value="Phage_tail_E/E"/>
</dbReference>
<sequence length="97" mass="10446">MTTRNVSLSTPVKRTGDQNDVAAVALRKPQPGEMRGLKLLDVLQLDVNALLVLLPRITDPALTRDEVATMELDDLLKLGGEVTQFFGGADTGPFPTT</sequence>
<organism evidence="1 2">
    <name type="scientific">Meridianimarinicoccus marinus</name>
    <dbReference type="NCBI Taxonomy" id="3231483"/>
    <lineage>
        <taxon>Bacteria</taxon>
        <taxon>Pseudomonadati</taxon>
        <taxon>Pseudomonadota</taxon>
        <taxon>Alphaproteobacteria</taxon>
        <taxon>Rhodobacterales</taxon>
        <taxon>Paracoccaceae</taxon>
        <taxon>Meridianimarinicoccus</taxon>
    </lineage>
</organism>